<name>A7F704_SCLS1</name>
<dbReference type="EMBL" id="CH476645">
    <property type="protein sequence ID" value="EDN98525.1"/>
    <property type="molecule type" value="Genomic_DNA"/>
</dbReference>
<keyword evidence="2" id="KW-1185">Reference proteome</keyword>
<sequence>MIHSIGTPMQVNTQYPSFYCALLHNIMAPSQRQSDLSEVKKWDSSHLDHILLNRIIKLGKQDLKQEKAISEALRRLYDTGSGENDMLKDYVTENWLKDIIFLKDGQKCIIAKDIGLRKDFWYPWYKEYIDDEDRKYCIAPHRHTLKDIDHTSKNRRAFIRGTRHRKIIDNILSNLLQVSDGELAPIVATSNWKKCFTGSPHYKIQKDVDDTDAYTTTEIGMLTQTQEGSLMVLRKVHTSKLDATCLRVCKTWKDARGSLLYRFNRFTFGTNNPTFEGSPPTWMGKKTWRPPAGKPYLVAEDNSPDSPRIFKSRIEKGLRNIKKRVSIKNLAGWVYHDPFLRFLYTIGARNAALLQSLQFSGEVRCHQCETGQFCNDCLVENLRVYVPIINAICPNVQKLVLRPRKDGREVPELEIFKQKLLRFFEGDLRLLKYIKELVVVDDLLYDGERTISAAPLAKPTVTYFRERDLSSHQ</sequence>
<dbReference type="AlphaFoldDB" id="A7F704"/>
<dbReference type="HOGENOM" id="CLU_047607_0_0_1"/>
<proteinExistence type="predicted"/>
<gene>
    <name evidence="1" type="ORF">SS1G_13384</name>
</gene>
<dbReference type="RefSeq" id="XP_001585500.1">
    <property type="nucleotide sequence ID" value="XM_001585450.1"/>
</dbReference>
<dbReference type="Proteomes" id="UP000001312">
    <property type="component" value="Unassembled WGS sequence"/>
</dbReference>
<dbReference type="OMA" id="GEVRCHQ"/>
<dbReference type="GeneID" id="5481576"/>
<protein>
    <submittedName>
        <fullName evidence="1">Uncharacterized protein</fullName>
    </submittedName>
</protein>
<organism evidence="1 2">
    <name type="scientific">Sclerotinia sclerotiorum (strain ATCC 18683 / 1980 / Ss-1)</name>
    <name type="common">White mold</name>
    <name type="synonym">Whetzelinia sclerotiorum</name>
    <dbReference type="NCBI Taxonomy" id="665079"/>
    <lineage>
        <taxon>Eukaryota</taxon>
        <taxon>Fungi</taxon>
        <taxon>Dikarya</taxon>
        <taxon>Ascomycota</taxon>
        <taxon>Pezizomycotina</taxon>
        <taxon>Leotiomycetes</taxon>
        <taxon>Helotiales</taxon>
        <taxon>Sclerotiniaceae</taxon>
        <taxon>Sclerotinia</taxon>
    </lineage>
</organism>
<evidence type="ECO:0000313" key="1">
    <source>
        <dbReference type="EMBL" id="EDN98525.1"/>
    </source>
</evidence>
<evidence type="ECO:0000313" key="2">
    <source>
        <dbReference type="Proteomes" id="UP000001312"/>
    </source>
</evidence>
<dbReference type="KEGG" id="ssl:SS1G_13384"/>
<dbReference type="InParanoid" id="A7F704"/>
<accession>A7F704</accession>
<reference evidence="2" key="1">
    <citation type="journal article" date="2011" name="PLoS Genet.">
        <title>Genomic analysis of the necrotrophic fungal pathogens Sclerotinia sclerotiorum and Botrytis cinerea.</title>
        <authorList>
            <person name="Amselem J."/>
            <person name="Cuomo C.A."/>
            <person name="van Kan J.A."/>
            <person name="Viaud M."/>
            <person name="Benito E.P."/>
            <person name="Couloux A."/>
            <person name="Coutinho P.M."/>
            <person name="de Vries R.P."/>
            <person name="Dyer P.S."/>
            <person name="Fillinger S."/>
            <person name="Fournier E."/>
            <person name="Gout L."/>
            <person name="Hahn M."/>
            <person name="Kohn L."/>
            <person name="Lapalu N."/>
            <person name="Plummer K.M."/>
            <person name="Pradier J.M."/>
            <person name="Quevillon E."/>
            <person name="Sharon A."/>
            <person name="Simon A."/>
            <person name="ten Have A."/>
            <person name="Tudzynski B."/>
            <person name="Tudzynski P."/>
            <person name="Wincker P."/>
            <person name="Andrew M."/>
            <person name="Anthouard V."/>
            <person name="Beever R.E."/>
            <person name="Beffa R."/>
            <person name="Benoit I."/>
            <person name="Bouzid O."/>
            <person name="Brault B."/>
            <person name="Chen Z."/>
            <person name="Choquer M."/>
            <person name="Collemare J."/>
            <person name="Cotton P."/>
            <person name="Danchin E.G."/>
            <person name="Da Silva C."/>
            <person name="Gautier A."/>
            <person name="Giraud C."/>
            <person name="Giraud T."/>
            <person name="Gonzalez C."/>
            <person name="Grossetete S."/>
            <person name="Guldener U."/>
            <person name="Henrissat B."/>
            <person name="Howlett B.J."/>
            <person name="Kodira C."/>
            <person name="Kretschmer M."/>
            <person name="Lappartient A."/>
            <person name="Leroch M."/>
            <person name="Levis C."/>
            <person name="Mauceli E."/>
            <person name="Neuveglise C."/>
            <person name="Oeser B."/>
            <person name="Pearson M."/>
            <person name="Poulain J."/>
            <person name="Poussereau N."/>
            <person name="Quesneville H."/>
            <person name="Rascle C."/>
            <person name="Schumacher J."/>
            <person name="Segurens B."/>
            <person name="Sexton A."/>
            <person name="Silva E."/>
            <person name="Sirven C."/>
            <person name="Soanes D.M."/>
            <person name="Talbot N.J."/>
            <person name="Templeton M."/>
            <person name="Yandava C."/>
            <person name="Yarden O."/>
            <person name="Zeng Q."/>
            <person name="Rollins J.A."/>
            <person name="Lebrun M.H."/>
            <person name="Dickman M."/>
        </authorList>
    </citation>
    <scope>NUCLEOTIDE SEQUENCE [LARGE SCALE GENOMIC DNA]</scope>
    <source>
        <strain evidence="2">ATCC 18683 / 1980 / Ss-1</strain>
    </source>
</reference>